<name>A0A2I0A2J3_9ASPA</name>
<keyword evidence="10" id="KW-1185">Reference proteome</keyword>
<proteinExistence type="inferred from homology"/>
<evidence type="ECO:0000259" key="8">
    <source>
        <dbReference type="PROSITE" id="PS51032"/>
    </source>
</evidence>
<comment type="similarity">
    <text evidence="6">Belongs to the AP2/ERF transcription factor family. ERF subfamily.</text>
</comment>
<gene>
    <name evidence="9" type="primary">RAP2-11</name>
    <name evidence="9" type="ORF">AXF42_Ash004306</name>
</gene>
<dbReference type="InterPro" id="IPR001471">
    <property type="entry name" value="AP2/ERF_dom"/>
</dbReference>
<keyword evidence="4" id="KW-0804">Transcription</keyword>
<dbReference type="Proteomes" id="UP000236161">
    <property type="component" value="Unassembled WGS sequence"/>
</dbReference>
<protein>
    <submittedName>
        <fullName evidence="9">Ethylene-responsive transcription factor RAP2-11</fullName>
    </submittedName>
</protein>
<dbReference type="SMART" id="SM00380">
    <property type="entry name" value="AP2"/>
    <property type="match status" value="1"/>
</dbReference>
<dbReference type="InterPro" id="IPR016177">
    <property type="entry name" value="DNA-bd_dom_sf"/>
</dbReference>
<evidence type="ECO:0000256" key="6">
    <source>
        <dbReference type="ARBA" id="ARBA00024343"/>
    </source>
</evidence>
<evidence type="ECO:0000256" key="2">
    <source>
        <dbReference type="ARBA" id="ARBA00023015"/>
    </source>
</evidence>
<dbReference type="SUPFAM" id="SSF54171">
    <property type="entry name" value="DNA-binding domain"/>
    <property type="match status" value="1"/>
</dbReference>
<sequence length="230" mass="25155">MAGKKIAPTSAGIRKKKPAAPEKTHQVFFSGAGEKLQPPSQKRFMGVRQSPSGRWVAEIKGTAQKIRLWLGTFDTAEAAARAYDEAACLLRGANTRTNFWPRSASVSSALPAKVLNILIHHLESQRAAQSPPPPPPPSSSLLPPPVTPAELTARYLDYSGQFPSDASTTDHSGDEEMERALDFMNMTLGLDEIDESLTSFYEPPEMAAVTEEASMGVEIVKYFERRFSFS</sequence>
<comment type="subcellular location">
    <subcellularLocation>
        <location evidence="1">Nucleus</location>
    </subcellularLocation>
</comment>
<feature type="domain" description="AP2/ERF" evidence="8">
    <location>
        <begin position="43"/>
        <end position="100"/>
    </location>
</feature>
<dbReference type="Pfam" id="PF00847">
    <property type="entry name" value="AP2"/>
    <property type="match status" value="1"/>
</dbReference>
<dbReference type="GO" id="GO:0003700">
    <property type="term" value="F:DNA-binding transcription factor activity"/>
    <property type="evidence" value="ECO:0007669"/>
    <property type="project" value="InterPro"/>
</dbReference>
<feature type="region of interest" description="Disordered" evidence="7">
    <location>
        <begin position="124"/>
        <end position="146"/>
    </location>
</feature>
<organism evidence="9 10">
    <name type="scientific">Apostasia shenzhenica</name>
    <dbReference type="NCBI Taxonomy" id="1088818"/>
    <lineage>
        <taxon>Eukaryota</taxon>
        <taxon>Viridiplantae</taxon>
        <taxon>Streptophyta</taxon>
        <taxon>Embryophyta</taxon>
        <taxon>Tracheophyta</taxon>
        <taxon>Spermatophyta</taxon>
        <taxon>Magnoliopsida</taxon>
        <taxon>Liliopsida</taxon>
        <taxon>Asparagales</taxon>
        <taxon>Orchidaceae</taxon>
        <taxon>Apostasioideae</taxon>
        <taxon>Apostasia</taxon>
    </lineage>
</organism>
<dbReference type="PRINTS" id="PR00367">
    <property type="entry name" value="ETHRSPELEMNT"/>
</dbReference>
<keyword evidence="5" id="KW-0539">Nucleus</keyword>
<evidence type="ECO:0000256" key="1">
    <source>
        <dbReference type="ARBA" id="ARBA00004123"/>
    </source>
</evidence>
<reference evidence="9 10" key="1">
    <citation type="journal article" date="2017" name="Nature">
        <title>The Apostasia genome and the evolution of orchids.</title>
        <authorList>
            <person name="Zhang G.Q."/>
            <person name="Liu K.W."/>
            <person name="Li Z."/>
            <person name="Lohaus R."/>
            <person name="Hsiao Y.Y."/>
            <person name="Niu S.C."/>
            <person name="Wang J.Y."/>
            <person name="Lin Y.C."/>
            <person name="Xu Q."/>
            <person name="Chen L.J."/>
            <person name="Yoshida K."/>
            <person name="Fujiwara S."/>
            <person name="Wang Z.W."/>
            <person name="Zhang Y.Q."/>
            <person name="Mitsuda N."/>
            <person name="Wang M."/>
            <person name="Liu G.H."/>
            <person name="Pecoraro L."/>
            <person name="Huang H.X."/>
            <person name="Xiao X.J."/>
            <person name="Lin M."/>
            <person name="Wu X.Y."/>
            <person name="Wu W.L."/>
            <person name="Chen Y.Y."/>
            <person name="Chang S.B."/>
            <person name="Sakamoto S."/>
            <person name="Ohme-Takagi M."/>
            <person name="Yagi M."/>
            <person name="Zeng S.J."/>
            <person name="Shen C.Y."/>
            <person name="Yeh C.M."/>
            <person name="Luo Y.B."/>
            <person name="Tsai W.C."/>
            <person name="Van de Peer Y."/>
            <person name="Liu Z.J."/>
        </authorList>
    </citation>
    <scope>NUCLEOTIDE SEQUENCE [LARGE SCALE GENOMIC DNA]</scope>
    <source>
        <strain evidence="10">cv. Shenzhen</strain>
        <tissue evidence="9">Stem</tissue>
    </source>
</reference>
<evidence type="ECO:0000256" key="7">
    <source>
        <dbReference type="SAM" id="MobiDB-lite"/>
    </source>
</evidence>
<dbReference type="AlphaFoldDB" id="A0A2I0A2J3"/>
<dbReference type="OrthoDB" id="773121at2759"/>
<dbReference type="GO" id="GO:0003677">
    <property type="term" value="F:DNA binding"/>
    <property type="evidence" value="ECO:0007669"/>
    <property type="project" value="UniProtKB-KW"/>
</dbReference>
<feature type="region of interest" description="Disordered" evidence="7">
    <location>
        <begin position="1"/>
        <end position="23"/>
    </location>
</feature>
<evidence type="ECO:0000313" key="10">
    <source>
        <dbReference type="Proteomes" id="UP000236161"/>
    </source>
</evidence>
<evidence type="ECO:0000256" key="5">
    <source>
        <dbReference type="ARBA" id="ARBA00023242"/>
    </source>
</evidence>
<dbReference type="GO" id="GO:0005634">
    <property type="term" value="C:nucleus"/>
    <property type="evidence" value="ECO:0007669"/>
    <property type="project" value="UniProtKB-SubCell"/>
</dbReference>
<dbReference type="PANTHER" id="PTHR31194:SF197">
    <property type="entry name" value="OS12G0582900 PROTEIN"/>
    <property type="match status" value="1"/>
</dbReference>
<feature type="compositionally biased region" description="Pro residues" evidence="7">
    <location>
        <begin position="130"/>
        <end position="146"/>
    </location>
</feature>
<dbReference type="CDD" id="cd00018">
    <property type="entry name" value="AP2"/>
    <property type="match status" value="1"/>
</dbReference>
<evidence type="ECO:0000256" key="4">
    <source>
        <dbReference type="ARBA" id="ARBA00023163"/>
    </source>
</evidence>
<dbReference type="Gene3D" id="3.30.730.10">
    <property type="entry name" value="AP2/ERF domain"/>
    <property type="match status" value="1"/>
</dbReference>
<keyword evidence="2" id="KW-0805">Transcription regulation</keyword>
<dbReference type="STRING" id="1088818.A0A2I0A2J3"/>
<dbReference type="FunFam" id="3.30.730.10:FF:000005">
    <property type="entry name" value="ethylene-responsive transcription factor RAP2-11"/>
    <property type="match status" value="1"/>
</dbReference>
<accession>A0A2I0A2J3</accession>
<dbReference type="InterPro" id="IPR050913">
    <property type="entry name" value="AP2/ERF_ERF"/>
</dbReference>
<dbReference type="EMBL" id="KZ452037">
    <property type="protein sequence ID" value="PKA49765.1"/>
    <property type="molecule type" value="Genomic_DNA"/>
</dbReference>
<dbReference type="PROSITE" id="PS51032">
    <property type="entry name" value="AP2_ERF"/>
    <property type="match status" value="1"/>
</dbReference>
<keyword evidence="3" id="KW-0238">DNA-binding</keyword>
<dbReference type="PANTHER" id="PTHR31194">
    <property type="entry name" value="SHN SHINE , DNA BINDING / TRANSCRIPTION FACTOR"/>
    <property type="match status" value="1"/>
</dbReference>
<evidence type="ECO:0000313" key="9">
    <source>
        <dbReference type="EMBL" id="PKA49765.1"/>
    </source>
</evidence>
<evidence type="ECO:0000256" key="3">
    <source>
        <dbReference type="ARBA" id="ARBA00023125"/>
    </source>
</evidence>
<dbReference type="InterPro" id="IPR036955">
    <property type="entry name" value="AP2/ERF_dom_sf"/>
</dbReference>